<feature type="region of interest" description="Disordered" evidence="1">
    <location>
        <begin position="91"/>
        <end position="110"/>
    </location>
</feature>
<evidence type="ECO:0000313" key="3">
    <source>
        <dbReference type="Proteomes" id="UP000069902"/>
    </source>
</evidence>
<dbReference type="RefSeq" id="WP_059061931.1">
    <property type="nucleotide sequence ID" value="NZ_LN879502.1"/>
</dbReference>
<proteinExistence type="predicted"/>
<dbReference type="InParanoid" id="A0A0U5JGG5"/>
<name>A0A0U5JGG5_9BACT</name>
<sequence>MTHSVNTLLPDSQVMPNPHTFILQDLLPEKSLFEGKTYQFNSTMEVNLAKASCDLSNAFYSRIKLDPSALQQQKTFLPSVKAIQTVPVTFVPPSNQAPSNDTSEKESSAELDKRFHAELNEWKTKFKHILLDCKAESEKHKFLFEFSKNIHLFAEEFQSVCKGLLSSNESTLIWEYLDAAHEGVKFFKPLDNAALNAAKWFMIHQAKKELDQIYLQRPKTTNVKIAIERQKCFDQCFKELEEAREKAQRDCTNQLAKLAAHQIIPHFLSDTLGLLPKATKKCCKLAADIQKNICSLSEFWKAFHLQKNWTQQLQPKLTVDLQYNQEFQQERKNELQAFMNSLSECQNMDEVRRILKRFRIECELPKEMQGWQALLESEKFKAFLESSYQAYTGKVIAASPEDIHALLQKRQRSFDLCVHIALGKLDPLFASCTSLSFEEIQAKLKQNHMDLSLIEGAPRNKVEWDDQIADNDGVLRIYLCSQWVNYQQAASQLVEQGTRASLLTKIQTEKKLLAFRGIEQVVGAVLIGLKIALYLPGICMYLERYCLNYFVSNLPLPGLGLLAILSADRDVTIDALFTAALAYCIGAYYKPNEYNLEGYKIHFRIEWSKFKAQLVSYHHRVKQLLLMIQINLIENCVLGIKNDSQDVDRRFQELRDALSVYILNNKAYQAQLDKQLDDLKLKDINLLIQPQSIPGPNGEEDYSPLKQLIAALEEIDSDCISEGTKNFFEEHLGINLEQDQEKLKSKVEKFFIQSESKFFRSFKQNHANFIQN</sequence>
<dbReference type="KEGG" id="pnl:PNK_2094"/>
<reference evidence="3" key="1">
    <citation type="submission" date="2015-09" db="EMBL/GenBank/DDBJ databases">
        <authorList>
            <person name="Bertelli C."/>
        </authorList>
    </citation>
    <scope>NUCLEOTIDE SEQUENCE [LARGE SCALE GENOMIC DNA]</scope>
    <source>
        <strain evidence="3">KNic</strain>
    </source>
</reference>
<feature type="compositionally biased region" description="Polar residues" evidence="1">
    <location>
        <begin position="92"/>
        <end position="101"/>
    </location>
</feature>
<dbReference type="Proteomes" id="UP000069902">
    <property type="component" value="Chromosome cPNK"/>
</dbReference>
<dbReference type="STRING" id="389348.PNK_2094"/>
<dbReference type="EMBL" id="LN879502">
    <property type="protein sequence ID" value="CUI17698.1"/>
    <property type="molecule type" value="Genomic_DNA"/>
</dbReference>
<protein>
    <submittedName>
        <fullName evidence="2">Uncharacterized protein</fullName>
    </submittedName>
</protein>
<accession>A0A0U5JGG5</accession>
<evidence type="ECO:0000256" key="1">
    <source>
        <dbReference type="SAM" id="MobiDB-lite"/>
    </source>
</evidence>
<organism evidence="2 3">
    <name type="scientific">Candidatus Protochlamydia naegleriophila</name>
    <dbReference type="NCBI Taxonomy" id="389348"/>
    <lineage>
        <taxon>Bacteria</taxon>
        <taxon>Pseudomonadati</taxon>
        <taxon>Chlamydiota</taxon>
        <taxon>Chlamydiia</taxon>
        <taxon>Parachlamydiales</taxon>
        <taxon>Parachlamydiaceae</taxon>
        <taxon>Candidatus Protochlamydia</taxon>
    </lineage>
</organism>
<dbReference type="AlphaFoldDB" id="A0A0U5JGG5"/>
<gene>
    <name evidence="2" type="ORF">PNK_2094</name>
</gene>
<keyword evidence="3" id="KW-1185">Reference proteome</keyword>
<dbReference type="PATRIC" id="fig|389348.3.peg.2352"/>
<evidence type="ECO:0000313" key="2">
    <source>
        <dbReference type="EMBL" id="CUI17698.1"/>
    </source>
</evidence>